<keyword evidence="6" id="KW-0675">Receptor</keyword>
<dbReference type="Pfam" id="PF12729">
    <property type="entry name" value="4HB_MCP_1"/>
    <property type="match status" value="1"/>
</dbReference>
<dbReference type="AlphaFoldDB" id="A0A484S753"/>
<dbReference type="SMART" id="SM00283">
    <property type="entry name" value="MA"/>
    <property type="match status" value="1"/>
</dbReference>
<gene>
    <name evidence="5" type="ORF">ANK1_2850</name>
    <name evidence="6" type="ORF">ANK2_2850</name>
</gene>
<sequence length="620" mass="65246">MLSLQNLSLKKKLTGLVLFFIATLLALGAIAMQELWSVSQHQRAMYTDTVQPLRVVVDAAREGATHYRRLYKYILTPDRKERDAELRFNAQSEQAVLDTARMLQGESDPALRDASTKLTDAWNRYKASVNTVQAMADRGDPAVMDEMHNTAAGLHIAVRTVLLDAAKRQEELARLDTDASAASVEHTFWLLTGLMLLGALVSSILGLGLVRSVMRQLGGEPAYAAQVAQEVAKGNLGLRVMLRDGDQTSVLANMDSMRANLAGIVRQVRQASEAIATGAGQISSGNTDLSQRTEEQASSLEETAASMEEMNATTQQNLDAVRTASELAISARNAAARGGEVVGNVVSTMDDINASSQRIGDIIGVIDSIAFQTNILALNAAVEAARAGEQGRGFAVVAGEVRALAQRSAEAAKEIKQLISQSAGKVEAGSRLVSDAGSAMNDIVAEVRRVADLISEIGAAAQEQGQGISQVSDAVNQLDRVTQENAALVEEAAAAAGSLDEQAAKLVNLVSVFQLGKETVKAPMTNTAPTQTPPAPPPAAAPAPAPAKPAAAAPAAPTPTTIKAAPVVARPVDKTVITPTPHRPAALRKRAPAQDAEPARATPRPASPAPSQANDDWESF</sequence>
<reference evidence="6" key="1">
    <citation type="submission" date="2019-03" db="EMBL/GenBank/DDBJ databases">
        <authorList>
            <person name="Danneels B."/>
        </authorList>
    </citation>
    <scope>NUCLEOTIDE SEQUENCE</scope>
</reference>
<dbReference type="PANTHER" id="PTHR43531">
    <property type="entry name" value="PROTEIN ICFG"/>
    <property type="match status" value="1"/>
</dbReference>
<dbReference type="PRINTS" id="PR00260">
    <property type="entry name" value="CHEMTRNSDUCR"/>
</dbReference>
<feature type="compositionally biased region" description="Pro residues" evidence="2">
    <location>
        <begin position="531"/>
        <end position="547"/>
    </location>
</feature>
<evidence type="ECO:0000256" key="2">
    <source>
        <dbReference type="SAM" id="MobiDB-lite"/>
    </source>
</evidence>
<evidence type="ECO:0000256" key="1">
    <source>
        <dbReference type="ARBA" id="ARBA00022481"/>
    </source>
</evidence>
<keyword evidence="3" id="KW-1133">Transmembrane helix</keyword>
<dbReference type="InterPro" id="IPR004090">
    <property type="entry name" value="Chemotax_Me-accpt_rcpt"/>
</dbReference>
<dbReference type="FunFam" id="1.10.287.950:FF:000001">
    <property type="entry name" value="Methyl-accepting chemotaxis sensory transducer"/>
    <property type="match status" value="1"/>
</dbReference>
<dbReference type="CDD" id="cd11386">
    <property type="entry name" value="MCP_signal"/>
    <property type="match status" value="1"/>
</dbReference>
<keyword evidence="3" id="KW-0812">Transmembrane</keyword>
<accession>A0A484S753</accession>
<evidence type="ECO:0000259" key="4">
    <source>
        <dbReference type="PROSITE" id="PS50111"/>
    </source>
</evidence>
<feature type="compositionally biased region" description="Low complexity" evidence="2">
    <location>
        <begin position="548"/>
        <end position="566"/>
    </location>
</feature>
<evidence type="ECO:0000313" key="6">
    <source>
        <dbReference type="EMBL" id="VFR58458.1"/>
    </source>
</evidence>
<dbReference type="SUPFAM" id="SSF58104">
    <property type="entry name" value="Methyl-accepting chemotaxis protein (MCP) signaling domain"/>
    <property type="match status" value="1"/>
</dbReference>
<dbReference type="PROSITE" id="PS50111">
    <property type="entry name" value="CHEMOTAXIS_TRANSDUC_2"/>
    <property type="match status" value="1"/>
</dbReference>
<dbReference type="Gene3D" id="1.10.287.950">
    <property type="entry name" value="Methyl-accepting chemotaxis protein"/>
    <property type="match status" value="1"/>
</dbReference>
<dbReference type="GO" id="GO:0005886">
    <property type="term" value="C:plasma membrane"/>
    <property type="evidence" value="ECO:0007669"/>
    <property type="project" value="TreeGrafter"/>
</dbReference>
<dbReference type="EMBL" id="CAADIF010000002">
    <property type="protein sequence ID" value="VFR58458.1"/>
    <property type="molecule type" value="Genomic_DNA"/>
</dbReference>
<dbReference type="InterPro" id="IPR051310">
    <property type="entry name" value="MCP_chemotaxis"/>
</dbReference>
<dbReference type="Pfam" id="PF00015">
    <property type="entry name" value="MCPsignal"/>
    <property type="match status" value="1"/>
</dbReference>
<feature type="transmembrane region" description="Helical" evidence="3">
    <location>
        <begin position="188"/>
        <end position="210"/>
    </location>
</feature>
<name>A0A484S753_9ZZZZ</name>
<organism evidence="6">
    <name type="scientific">plant metagenome</name>
    <dbReference type="NCBI Taxonomy" id="1297885"/>
    <lineage>
        <taxon>unclassified sequences</taxon>
        <taxon>metagenomes</taxon>
        <taxon>organismal metagenomes</taxon>
    </lineage>
</organism>
<dbReference type="GO" id="GO:0004888">
    <property type="term" value="F:transmembrane signaling receptor activity"/>
    <property type="evidence" value="ECO:0007669"/>
    <property type="project" value="InterPro"/>
</dbReference>
<dbReference type="PANTHER" id="PTHR43531:SF14">
    <property type="entry name" value="METHYL-ACCEPTING CHEMOTAXIS PROTEIN I-RELATED"/>
    <property type="match status" value="1"/>
</dbReference>
<dbReference type="InterPro" id="IPR004089">
    <property type="entry name" value="MCPsignal_dom"/>
</dbReference>
<dbReference type="GO" id="GO:0007165">
    <property type="term" value="P:signal transduction"/>
    <property type="evidence" value="ECO:0007669"/>
    <property type="project" value="InterPro"/>
</dbReference>
<dbReference type="InterPro" id="IPR024478">
    <property type="entry name" value="HlyB_4HB_MCP"/>
</dbReference>
<feature type="compositionally biased region" description="Polar residues" evidence="2">
    <location>
        <begin position="280"/>
        <end position="301"/>
    </location>
</feature>
<evidence type="ECO:0000256" key="3">
    <source>
        <dbReference type="SAM" id="Phobius"/>
    </source>
</evidence>
<keyword evidence="3" id="KW-0472">Membrane</keyword>
<protein>
    <submittedName>
        <fullName evidence="6">Methyl-accepting chemotaxis protein I (Serine chemoreceptor protein)</fullName>
    </submittedName>
</protein>
<dbReference type="GO" id="GO:0006935">
    <property type="term" value="P:chemotaxis"/>
    <property type="evidence" value="ECO:0007669"/>
    <property type="project" value="InterPro"/>
</dbReference>
<feature type="domain" description="Methyl-accepting transducer" evidence="4">
    <location>
        <begin position="271"/>
        <end position="500"/>
    </location>
</feature>
<feature type="region of interest" description="Disordered" evidence="2">
    <location>
        <begin position="524"/>
        <end position="620"/>
    </location>
</feature>
<proteinExistence type="predicted"/>
<dbReference type="EMBL" id="CAADIA010000013">
    <property type="protein sequence ID" value="VFR39857.1"/>
    <property type="molecule type" value="Genomic_DNA"/>
</dbReference>
<evidence type="ECO:0000313" key="5">
    <source>
        <dbReference type="EMBL" id="VFR39857.1"/>
    </source>
</evidence>
<feature type="region of interest" description="Disordered" evidence="2">
    <location>
        <begin position="280"/>
        <end position="304"/>
    </location>
</feature>
<keyword evidence="1" id="KW-0488">Methylation</keyword>